<dbReference type="EMBL" id="LNZH02000215">
    <property type="protein sequence ID" value="OCB84562.1"/>
    <property type="molecule type" value="Genomic_DNA"/>
</dbReference>
<evidence type="ECO:0000313" key="2">
    <source>
        <dbReference type="EMBL" id="OCB84562.1"/>
    </source>
</evidence>
<dbReference type="AlphaFoldDB" id="A0A9Q5HRM9"/>
<keyword evidence="3" id="KW-1185">Reference proteome</keyword>
<sequence length="248" mass="26338">MLLKSSRLHRLVYNEKGVTSSSTEPGKDNNAIAQKTINALGSVAASVNKPEILPKPKALPARPQLSLESDCVQRVQNCRVCSPDSKEKDAYGKPGCDLRAGDHALDAPGLVVLHKASLPVGKIGKSAEGGEDAVIRLFVTFDLTAHIVLVFSSDQSFIKATQDVLKVLPEGLIRTVLIVPQDAPSSAVGKDVELVLADKEGHTYKGYGIEKDVNIVMIVRPDAMVGAVAVSSAGVEWYLTKVFAVATA</sequence>
<dbReference type="Proteomes" id="UP000757232">
    <property type="component" value="Unassembled WGS sequence"/>
</dbReference>
<keyword evidence="1" id="KW-0560">Oxidoreductase</keyword>
<name>A0A9Q5HRM9_SANBA</name>
<gene>
    <name evidence="2" type="ORF">A7U60_g8548</name>
</gene>
<reference evidence="2" key="1">
    <citation type="submission" date="2016-06" db="EMBL/GenBank/DDBJ databases">
        <title>Draft Genome sequence of the fungus Inonotus baumii.</title>
        <authorList>
            <person name="Zhu H."/>
            <person name="Lin W."/>
        </authorList>
    </citation>
    <scope>NUCLEOTIDE SEQUENCE</scope>
    <source>
        <strain evidence="2">821</strain>
    </source>
</reference>
<comment type="caution">
    <text evidence="2">The sequence shown here is derived from an EMBL/GenBank/DDBJ whole genome shotgun (WGS) entry which is preliminary data.</text>
</comment>
<proteinExistence type="predicted"/>
<protein>
    <submittedName>
        <fullName evidence="2">Uncharacterized protein</fullName>
    </submittedName>
</protein>
<dbReference type="Gene3D" id="3.40.30.20">
    <property type="match status" value="1"/>
</dbReference>
<evidence type="ECO:0000313" key="3">
    <source>
        <dbReference type="Proteomes" id="UP000757232"/>
    </source>
</evidence>
<dbReference type="InterPro" id="IPR038220">
    <property type="entry name" value="PHOX_C_sf"/>
</dbReference>
<dbReference type="GO" id="GO:0016491">
    <property type="term" value="F:oxidoreductase activity"/>
    <property type="evidence" value="ECO:0007669"/>
    <property type="project" value="UniProtKB-KW"/>
</dbReference>
<evidence type="ECO:0000256" key="1">
    <source>
        <dbReference type="ARBA" id="ARBA00023002"/>
    </source>
</evidence>
<accession>A0A9Q5HRM9</accession>
<organism evidence="2 3">
    <name type="scientific">Sanghuangporus baumii</name>
    <name type="common">Phellinus baumii</name>
    <dbReference type="NCBI Taxonomy" id="108892"/>
    <lineage>
        <taxon>Eukaryota</taxon>
        <taxon>Fungi</taxon>
        <taxon>Dikarya</taxon>
        <taxon>Basidiomycota</taxon>
        <taxon>Agaricomycotina</taxon>
        <taxon>Agaricomycetes</taxon>
        <taxon>Hymenochaetales</taxon>
        <taxon>Hymenochaetaceae</taxon>
        <taxon>Sanghuangporus</taxon>
    </lineage>
</organism>
<dbReference type="OrthoDB" id="2690153at2759"/>